<feature type="transmembrane region" description="Helical" evidence="5">
    <location>
        <begin position="131"/>
        <end position="149"/>
    </location>
</feature>
<keyword evidence="8" id="KW-1185">Reference proteome</keyword>
<dbReference type="GO" id="GO:0016020">
    <property type="term" value="C:membrane"/>
    <property type="evidence" value="ECO:0007669"/>
    <property type="project" value="UniProtKB-SubCell"/>
</dbReference>
<evidence type="ECO:0000259" key="6">
    <source>
        <dbReference type="Pfam" id="PF04932"/>
    </source>
</evidence>
<evidence type="ECO:0000256" key="4">
    <source>
        <dbReference type="ARBA" id="ARBA00023136"/>
    </source>
</evidence>
<evidence type="ECO:0000256" key="3">
    <source>
        <dbReference type="ARBA" id="ARBA00022989"/>
    </source>
</evidence>
<keyword evidence="2 5" id="KW-0812">Transmembrane</keyword>
<keyword evidence="4 5" id="KW-0472">Membrane</keyword>
<sequence>MFSNIRPFRAIIFHILIGFLAYVNRSLMLVYLAAVFVYFIFQILTKKNKLDYVLLAAAYMTGAEVFLRMTKAFIFYETGKYAVIFFMLLGIIYLGFKKNALPFIIYLLLLLPAVFVSLEAINYTANFRTTVLFNLSGPLCLAVAAIFCYGRTIEFRKFLNVLDYIVYPIIAMVIYITLYTPNIQDVVTGTASNAALSGGYGPNQVATVLGLGVFILFTRLLIPYKNLLVQGTMMFFMILMAYRALLTFSRGGVLVSLILCLAFIFIIYFSTGLKTKAKISVKVLAIIGVALLVWGYTIIQTGGLIGNRYANEDALGREKEDVTTGRVDLLAVEIDAFKENPFFGIGIGQGKFQFREEMGITSASHNEISRMLSEHGVFGILAVLVLIFAPMVTKLNGRKNIYFYPFLIFWFLTIITTSMRIAAPAFIYALCLLNIDYAPKKKSTLHRK</sequence>
<protein>
    <recommendedName>
        <fullName evidence="6">O-antigen ligase-related domain-containing protein</fullName>
    </recommendedName>
</protein>
<evidence type="ECO:0000256" key="1">
    <source>
        <dbReference type="ARBA" id="ARBA00004141"/>
    </source>
</evidence>
<evidence type="ECO:0000313" key="7">
    <source>
        <dbReference type="EMBL" id="KXN98447.1"/>
    </source>
</evidence>
<dbReference type="PATRIC" id="fig|1548749.3.peg.2463"/>
<feature type="transmembrane region" description="Helical" evidence="5">
    <location>
        <begin position="161"/>
        <end position="180"/>
    </location>
</feature>
<dbReference type="AlphaFoldDB" id="A0A137RG27"/>
<feature type="transmembrane region" description="Helical" evidence="5">
    <location>
        <begin position="375"/>
        <end position="393"/>
    </location>
</feature>
<dbReference type="InterPro" id="IPR007016">
    <property type="entry name" value="O-antigen_ligase-rel_domated"/>
</dbReference>
<evidence type="ECO:0000256" key="2">
    <source>
        <dbReference type="ARBA" id="ARBA00022692"/>
    </source>
</evidence>
<dbReference type="STRING" id="1548749.LS48_11760"/>
<dbReference type="PANTHER" id="PTHR37422:SF13">
    <property type="entry name" value="LIPOPOLYSACCHARIDE BIOSYNTHESIS PROTEIN PA4999-RELATED"/>
    <property type="match status" value="1"/>
</dbReference>
<name>A0A137RG27_9FLAO</name>
<feature type="domain" description="O-antigen ligase-related" evidence="6">
    <location>
        <begin position="235"/>
        <end position="383"/>
    </location>
</feature>
<feature type="transmembrane region" description="Helical" evidence="5">
    <location>
        <begin position="103"/>
        <end position="125"/>
    </location>
</feature>
<comment type="subcellular location">
    <subcellularLocation>
        <location evidence="1">Membrane</location>
        <topology evidence="1">Multi-pass membrane protein</topology>
    </subcellularLocation>
</comment>
<dbReference type="EMBL" id="JRWG01000007">
    <property type="protein sequence ID" value="KXN98447.1"/>
    <property type="molecule type" value="Genomic_DNA"/>
</dbReference>
<feature type="transmembrane region" description="Helical" evidence="5">
    <location>
        <begin position="227"/>
        <end position="245"/>
    </location>
</feature>
<comment type="caution">
    <text evidence="7">The sequence shown here is derived from an EMBL/GenBank/DDBJ whole genome shotgun (WGS) entry which is preliminary data.</text>
</comment>
<keyword evidence="3 5" id="KW-1133">Transmembrane helix</keyword>
<evidence type="ECO:0000256" key="5">
    <source>
        <dbReference type="SAM" id="Phobius"/>
    </source>
</evidence>
<feature type="transmembrane region" description="Helical" evidence="5">
    <location>
        <begin position="281"/>
        <end position="299"/>
    </location>
</feature>
<organism evidence="7 8">
    <name type="scientific">Aequorivita aquimaris</name>
    <dbReference type="NCBI Taxonomy" id="1548749"/>
    <lineage>
        <taxon>Bacteria</taxon>
        <taxon>Pseudomonadati</taxon>
        <taxon>Bacteroidota</taxon>
        <taxon>Flavobacteriia</taxon>
        <taxon>Flavobacteriales</taxon>
        <taxon>Flavobacteriaceae</taxon>
        <taxon>Aequorivita</taxon>
    </lineage>
</organism>
<reference evidence="7 8" key="2">
    <citation type="journal article" date="2016" name="Int. J. Syst. Evol. Microbiol.">
        <title>Vitellibacter aquimaris sp. nov., a marine bacterium isolated from seawater.</title>
        <authorList>
            <person name="Thevarajoo S."/>
            <person name="Selvaratnam C."/>
            <person name="Goh K.M."/>
            <person name="Hong K.W."/>
            <person name="Chan X.Y."/>
            <person name="Chan K.G."/>
            <person name="Chong C.S."/>
        </authorList>
    </citation>
    <scope>NUCLEOTIDE SEQUENCE [LARGE SCALE GENOMIC DNA]</scope>
    <source>
        <strain evidence="7 8">D-24</strain>
    </source>
</reference>
<feature type="transmembrane region" description="Helical" evidence="5">
    <location>
        <begin position="251"/>
        <end position="269"/>
    </location>
</feature>
<dbReference type="PANTHER" id="PTHR37422">
    <property type="entry name" value="TEICHURONIC ACID BIOSYNTHESIS PROTEIN TUAE"/>
    <property type="match status" value="1"/>
</dbReference>
<dbReference type="InterPro" id="IPR051533">
    <property type="entry name" value="WaaL-like"/>
</dbReference>
<feature type="transmembrane region" description="Helical" evidence="5">
    <location>
        <begin position="200"/>
        <end position="222"/>
    </location>
</feature>
<gene>
    <name evidence="7" type="ORF">LS48_11760</name>
</gene>
<reference evidence="8" key="1">
    <citation type="submission" date="2014-10" db="EMBL/GenBank/DDBJ databases">
        <title>Genome sequencing of Vitellibacter sp. D-24.</title>
        <authorList>
            <person name="Thevarajoo S."/>
            <person name="Selvaratnam C."/>
            <person name="Goh K.M."/>
            <person name="Chong C.S."/>
        </authorList>
    </citation>
    <scope>NUCLEOTIDE SEQUENCE [LARGE SCALE GENOMIC DNA]</scope>
    <source>
        <strain evidence="8">D-24</strain>
    </source>
</reference>
<dbReference type="Proteomes" id="UP000070138">
    <property type="component" value="Unassembled WGS sequence"/>
</dbReference>
<dbReference type="Pfam" id="PF04932">
    <property type="entry name" value="Wzy_C"/>
    <property type="match status" value="1"/>
</dbReference>
<feature type="transmembrane region" description="Helical" evidence="5">
    <location>
        <begin position="29"/>
        <end position="45"/>
    </location>
</feature>
<proteinExistence type="predicted"/>
<evidence type="ECO:0000313" key="8">
    <source>
        <dbReference type="Proteomes" id="UP000070138"/>
    </source>
</evidence>
<accession>A0A137RG27</accession>
<feature type="transmembrane region" description="Helical" evidence="5">
    <location>
        <begin position="80"/>
        <end position="96"/>
    </location>
</feature>